<organism evidence="2 3">
    <name type="scientific">Dryococelus australis</name>
    <dbReference type="NCBI Taxonomy" id="614101"/>
    <lineage>
        <taxon>Eukaryota</taxon>
        <taxon>Metazoa</taxon>
        <taxon>Ecdysozoa</taxon>
        <taxon>Arthropoda</taxon>
        <taxon>Hexapoda</taxon>
        <taxon>Insecta</taxon>
        <taxon>Pterygota</taxon>
        <taxon>Neoptera</taxon>
        <taxon>Polyneoptera</taxon>
        <taxon>Phasmatodea</taxon>
        <taxon>Verophasmatodea</taxon>
        <taxon>Anareolatae</taxon>
        <taxon>Phasmatidae</taxon>
        <taxon>Eurycanthinae</taxon>
        <taxon>Dryococelus</taxon>
    </lineage>
</organism>
<evidence type="ECO:0000256" key="1">
    <source>
        <dbReference type="SAM" id="Phobius"/>
    </source>
</evidence>
<dbReference type="Proteomes" id="UP001159363">
    <property type="component" value="Chromosome 2"/>
</dbReference>
<reference evidence="2 3" key="1">
    <citation type="submission" date="2023-02" db="EMBL/GenBank/DDBJ databases">
        <title>LHISI_Scaffold_Assembly.</title>
        <authorList>
            <person name="Stuart O.P."/>
            <person name="Cleave R."/>
            <person name="Magrath M.J.L."/>
            <person name="Mikheyev A.S."/>
        </authorList>
    </citation>
    <scope>NUCLEOTIDE SEQUENCE [LARGE SCALE GENOMIC DNA]</scope>
    <source>
        <strain evidence="2">Daus_M_001</strain>
        <tissue evidence="2">Leg muscle</tissue>
    </source>
</reference>
<keyword evidence="1" id="KW-0472">Membrane</keyword>
<comment type="caution">
    <text evidence="2">The sequence shown here is derived from an EMBL/GenBank/DDBJ whole genome shotgun (WGS) entry which is preliminary data.</text>
</comment>
<accession>A0ABQ9IBQ5</accession>
<protein>
    <submittedName>
        <fullName evidence="2">Uncharacterized protein</fullName>
    </submittedName>
</protein>
<evidence type="ECO:0000313" key="3">
    <source>
        <dbReference type="Proteomes" id="UP001159363"/>
    </source>
</evidence>
<feature type="transmembrane region" description="Helical" evidence="1">
    <location>
        <begin position="22"/>
        <end position="42"/>
    </location>
</feature>
<evidence type="ECO:0000313" key="2">
    <source>
        <dbReference type="EMBL" id="KAJ8893736.1"/>
    </source>
</evidence>
<proteinExistence type="predicted"/>
<sequence length="191" mass="21353">MDGSNVNLKLSDMPIRGPHKALVLNIVSFGLHILMVSLNRMLKSQDGKPSQRSDFSSLPGSTSFPWKFWPVHWFENTQVVERAGELYPYVEEISSKKASQCSSFLVVSEEFFAVKIEPFLTDFQSDTYTAPSLTSLLLSIMVKFVKKDVLGSSTKATAVILCAKNVDGGYATRKSLQKKQRISLNWNFCSS</sequence>
<dbReference type="EMBL" id="JARBHB010000002">
    <property type="protein sequence ID" value="KAJ8893736.1"/>
    <property type="molecule type" value="Genomic_DNA"/>
</dbReference>
<gene>
    <name evidence="2" type="ORF">PR048_006336</name>
</gene>
<keyword evidence="1" id="KW-0812">Transmembrane</keyword>
<name>A0ABQ9IBQ5_9NEOP</name>
<keyword evidence="1" id="KW-1133">Transmembrane helix</keyword>
<keyword evidence="3" id="KW-1185">Reference proteome</keyword>